<dbReference type="InterPro" id="IPR016130">
    <property type="entry name" value="Tyr_Pase_AS"/>
</dbReference>
<dbReference type="Gene3D" id="3.90.190.10">
    <property type="entry name" value="Protein tyrosine phosphatase superfamily"/>
    <property type="match status" value="2"/>
</dbReference>
<accession>A0A6P7SPL5</accession>
<dbReference type="Proteomes" id="UP000515154">
    <property type="component" value="Linkage group LG8"/>
</dbReference>
<gene>
    <name evidence="14" type="primary">LOC115214904</name>
</gene>
<evidence type="ECO:0000313" key="14">
    <source>
        <dbReference type="RefSeq" id="XP_029639821.1"/>
    </source>
</evidence>
<evidence type="ECO:0000256" key="9">
    <source>
        <dbReference type="SAM" id="Phobius"/>
    </source>
</evidence>
<proteinExistence type="inferred from homology"/>
<name>A0A6P7SPL5_9MOLL</name>
<evidence type="ECO:0000256" key="1">
    <source>
        <dbReference type="ARBA" id="ARBA00009580"/>
    </source>
</evidence>
<dbReference type="InterPro" id="IPR000001">
    <property type="entry name" value="Kringle"/>
</dbReference>
<dbReference type="PROSITE" id="PS50055">
    <property type="entry name" value="TYR_PHOSPHATASE_PTP"/>
    <property type="match status" value="2"/>
</dbReference>
<feature type="domain" description="Kringle" evidence="12">
    <location>
        <begin position="104"/>
        <end position="178"/>
    </location>
</feature>
<dbReference type="SMART" id="SM00404">
    <property type="entry name" value="PTPc_motif"/>
    <property type="match status" value="2"/>
</dbReference>
<dbReference type="InterPro" id="IPR003595">
    <property type="entry name" value="Tyr_Pase_cat"/>
</dbReference>
<keyword evidence="4" id="KW-0904">Protein phosphatase</keyword>
<dbReference type="SUPFAM" id="SSF57440">
    <property type="entry name" value="Kringle-like"/>
    <property type="match status" value="1"/>
</dbReference>
<dbReference type="AlphaFoldDB" id="A0A6P7SPL5"/>
<dbReference type="PANTHER" id="PTHR19134:SF562">
    <property type="entry name" value="PROTEIN-TYROSINE-PHOSPHATASE"/>
    <property type="match status" value="1"/>
</dbReference>
<dbReference type="FunFam" id="3.90.190.10:FF:000062">
    <property type="entry name" value="Receptor-type tyrosine-protein phosphatase kappa"/>
    <property type="match status" value="1"/>
</dbReference>
<feature type="region of interest" description="Disordered" evidence="8">
    <location>
        <begin position="458"/>
        <end position="501"/>
    </location>
</feature>
<organism evidence="13 14">
    <name type="scientific">Octopus sinensis</name>
    <name type="common">East Asian common octopus</name>
    <dbReference type="NCBI Taxonomy" id="2607531"/>
    <lineage>
        <taxon>Eukaryota</taxon>
        <taxon>Metazoa</taxon>
        <taxon>Spiralia</taxon>
        <taxon>Lophotrochozoa</taxon>
        <taxon>Mollusca</taxon>
        <taxon>Cephalopoda</taxon>
        <taxon>Coleoidea</taxon>
        <taxon>Octopodiformes</taxon>
        <taxon>Octopoda</taxon>
        <taxon>Incirrata</taxon>
        <taxon>Octopodidae</taxon>
        <taxon>Octopus</taxon>
    </lineage>
</organism>
<comment type="similarity">
    <text evidence="1">Belongs to the protein-tyrosine phosphatase family.</text>
</comment>
<keyword evidence="7" id="KW-0420">Kringle</keyword>
<sequence>MAELLYLTNTGLLTLFYFSLFCNQLERILAYHYWNHDISDSLQHSDGRWVPKRNCTEGKFGWRCLSICNCRHKRSCDPLTGACLEGCKNNFYGTNCLLKNKCMYDSRGITYAGSVAKSKTGKPCLSWEGQHGVRRDMFPDGKYPKNYCRNINMSADYAANPWCMVTSSEYEDCNITSCVCPEYWFGIGCKYECHCKKNDKCDINGICKSGCAAGWTGNNCQNRCKSGTYGDSCRNKCGNCKNNSCNPETGVCEQHCIAGFTGNYCITECPNGQYGRNCNLRCGNCRLDNSCNTRTGHCKYGCQPGFMGPTCKIKCANPHYGHNCSYPCGYCLKGTSCHHANGKCPNGCESGYMGENCRTVCEYGFYGQNCNMTCGWCVKGKEECHVVTGKCVNGCQKGYEGTTCAKAVVPSKKMSTTGAVVAALIASIVVVLVTFLVFHRYRRNQKVKHSSFRAGPDVVPDIPEGSKETDPFLIGSPHENGRHILPTTHSSPEPSENGETDEPLYMNVNTKKMNSPVKIEDLYNYIQTNKANNTSGFRKEFKQLPEGLLAMCTTAQREENKEKNRYKDIIAYDHSRVHLDLVPGDPYSDYVNASYLDGYKREKAYVASQGPNKPMLKDFWRMVWQKNICKIVMLTDTVEASKKKCEKYWPDSGVEKYGEIIVENIDNAIFTDYIIRTFKLNRNENTRIVKHFHFITWSDHGAPMHPTSLLIFKRKVKLYNPNSLDPILVHCSAGSGRTGCFVALDYCMEQAKSEGIVDVLGCVQLMRTNRVNMIQNIDQYIFVYDALLEATMAGETTIPRSMFNETYQKWCLPNKDSFLSNIEDQFKVLYQLCQPVPRDEYRAALESENLSKNRFKNILPANRCRPYLYTMADDCNDYINAVFLPGYTRQIAYIVTQMPLPKTLADFWRLLYDHQSDTVVMLNDYDRNDKTCALYWPEEYGYTVEHGPLSIQLLSSSEIDPTVAVRVFQLRHVSKGEERAIKQFQFNAWPGMQKLPNTTASIIRLYNQVQEWLSQNGKGPITVHCMDGARRSGLFCAISAVIERMKVDREVDVFQTVKQIRVNRYQFIEDVEQYDFCYKVIQQYLNSQ</sequence>
<evidence type="ECO:0000256" key="3">
    <source>
        <dbReference type="ARBA" id="ARBA00022801"/>
    </source>
</evidence>
<evidence type="ECO:0000256" key="4">
    <source>
        <dbReference type="ARBA" id="ARBA00022912"/>
    </source>
</evidence>
<feature type="domain" description="Tyrosine-protein phosphatase" evidence="10">
    <location>
        <begin position="822"/>
        <end position="1084"/>
    </location>
</feature>
<feature type="domain" description="Tyrosine specific protein phosphatases" evidence="11">
    <location>
        <begin position="710"/>
        <end position="781"/>
    </location>
</feature>
<dbReference type="InterPro" id="IPR050348">
    <property type="entry name" value="Protein-Tyr_Phosphatase"/>
</dbReference>
<keyword evidence="3" id="KW-0378">Hydrolase</keyword>
<keyword evidence="14" id="KW-0675">Receptor</keyword>
<keyword evidence="13" id="KW-1185">Reference proteome</keyword>
<reference evidence="14" key="1">
    <citation type="submission" date="2025-08" db="UniProtKB">
        <authorList>
            <consortium name="RefSeq"/>
        </authorList>
    </citation>
    <scope>IDENTIFICATION</scope>
</reference>
<keyword evidence="5 7" id="KW-1015">Disulfide bond</keyword>
<evidence type="ECO:0000259" key="10">
    <source>
        <dbReference type="PROSITE" id="PS50055"/>
    </source>
</evidence>
<evidence type="ECO:0000259" key="11">
    <source>
        <dbReference type="PROSITE" id="PS50056"/>
    </source>
</evidence>
<dbReference type="Gene3D" id="2.170.300.10">
    <property type="entry name" value="Tie2 ligand-binding domain superfamily"/>
    <property type="match status" value="1"/>
</dbReference>
<keyword evidence="9" id="KW-0472">Membrane</keyword>
<dbReference type="KEGG" id="osn:115214904"/>
<evidence type="ECO:0000256" key="5">
    <source>
        <dbReference type="ARBA" id="ARBA00023157"/>
    </source>
</evidence>
<dbReference type="RefSeq" id="XP_029639821.1">
    <property type="nucleotide sequence ID" value="XM_029783961.2"/>
</dbReference>
<dbReference type="PRINTS" id="PR00700">
    <property type="entry name" value="PRTYPHPHTASE"/>
</dbReference>
<comment type="catalytic activity">
    <reaction evidence="6">
        <text>O-phospho-L-tyrosyl-[protein] + H2O = L-tyrosyl-[protein] + phosphate</text>
        <dbReference type="Rhea" id="RHEA:10684"/>
        <dbReference type="Rhea" id="RHEA-COMP:10136"/>
        <dbReference type="Rhea" id="RHEA-COMP:20101"/>
        <dbReference type="ChEBI" id="CHEBI:15377"/>
        <dbReference type="ChEBI" id="CHEBI:43474"/>
        <dbReference type="ChEBI" id="CHEBI:46858"/>
        <dbReference type="ChEBI" id="CHEBI:61978"/>
        <dbReference type="EC" id="3.1.3.48"/>
    </reaction>
</comment>
<evidence type="ECO:0000256" key="6">
    <source>
        <dbReference type="ARBA" id="ARBA00051722"/>
    </source>
</evidence>
<dbReference type="InterPro" id="IPR000242">
    <property type="entry name" value="PTP_cat"/>
</dbReference>
<comment type="caution">
    <text evidence="7">Lacks conserved residue(s) required for the propagation of feature annotation.</text>
</comment>
<dbReference type="SMART" id="SM00194">
    <property type="entry name" value="PTPc"/>
    <property type="match status" value="2"/>
</dbReference>
<dbReference type="Pfam" id="PF00102">
    <property type="entry name" value="Y_phosphatase"/>
    <property type="match status" value="2"/>
</dbReference>
<dbReference type="PROSITE" id="PS50070">
    <property type="entry name" value="KRINGLE_2"/>
    <property type="match status" value="1"/>
</dbReference>
<dbReference type="InterPro" id="IPR029021">
    <property type="entry name" value="Prot-tyrosine_phosphatase-like"/>
</dbReference>
<dbReference type="PROSITE" id="PS50056">
    <property type="entry name" value="TYR_PHOSPHATASE_2"/>
    <property type="match status" value="2"/>
</dbReference>
<keyword evidence="9" id="KW-0812">Transmembrane</keyword>
<dbReference type="SUPFAM" id="SSF52799">
    <property type="entry name" value="(Phosphotyrosine protein) phosphatases II"/>
    <property type="match status" value="2"/>
</dbReference>
<dbReference type="SMART" id="SM00130">
    <property type="entry name" value="KR"/>
    <property type="match status" value="1"/>
</dbReference>
<feature type="domain" description="Tyrosine specific protein phosphatases" evidence="11">
    <location>
        <begin position="1000"/>
        <end position="1075"/>
    </location>
</feature>
<evidence type="ECO:0000256" key="2">
    <source>
        <dbReference type="ARBA" id="ARBA00013064"/>
    </source>
</evidence>
<feature type="transmembrane region" description="Helical" evidence="9">
    <location>
        <begin position="419"/>
        <end position="438"/>
    </location>
</feature>
<evidence type="ECO:0000256" key="7">
    <source>
        <dbReference type="PROSITE-ProRule" id="PRU00121"/>
    </source>
</evidence>
<dbReference type="GO" id="GO:0004725">
    <property type="term" value="F:protein tyrosine phosphatase activity"/>
    <property type="evidence" value="ECO:0007669"/>
    <property type="project" value="UniProtKB-EC"/>
</dbReference>
<dbReference type="PROSITE" id="PS00383">
    <property type="entry name" value="TYR_PHOSPHATASE_1"/>
    <property type="match status" value="2"/>
</dbReference>
<dbReference type="FunFam" id="3.90.190.10:FF:000102">
    <property type="entry name" value="Receptor-type tyrosine-protein phosphatase"/>
    <property type="match status" value="1"/>
</dbReference>
<dbReference type="PANTHER" id="PTHR19134">
    <property type="entry name" value="RECEPTOR-TYPE TYROSINE-PROTEIN PHOSPHATASE"/>
    <property type="match status" value="1"/>
</dbReference>
<evidence type="ECO:0000313" key="13">
    <source>
        <dbReference type="Proteomes" id="UP000515154"/>
    </source>
</evidence>
<dbReference type="InterPro" id="IPR000387">
    <property type="entry name" value="Tyr_Pase_dom"/>
</dbReference>
<dbReference type="InterPro" id="IPR013806">
    <property type="entry name" value="Kringle-like"/>
</dbReference>
<feature type="domain" description="Tyrosine-protein phosphatase" evidence="10">
    <location>
        <begin position="537"/>
        <end position="790"/>
    </location>
</feature>
<evidence type="ECO:0000256" key="8">
    <source>
        <dbReference type="SAM" id="MobiDB-lite"/>
    </source>
</evidence>
<protein>
    <recommendedName>
        <fullName evidence="2">protein-tyrosine-phosphatase</fullName>
        <ecNumber evidence="2">3.1.3.48</ecNumber>
    </recommendedName>
</protein>
<keyword evidence="9" id="KW-1133">Transmembrane helix</keyword>
<dbReference type="EC" id="3.1.3.48" evidence="2"/>
<feature type="disulfide bond" evidence="7">
    <location>
        <begin position="124"/>
        <end position="163"/>
    </location>
</feature>
<evidence type="ECO:0000259" key="12">
    <source>
        <dbReference type="PROSITE" id="PS50070"/>
    </source>
</evidence>